<comment type="caution">
    <text evidence="4">The sequence shown here is derived from an EMBL/GenBank/DDBJ whole genome shotgun (WGS) entry which is preliminary data.</text>
</comment>
<dbReference type="SUPFAM" id="SSF56752">
    <property type="entry name" value="D-aminoacid aminotransferase-like PLP-dependent enzymes"/>
    <property type="match status" value="1"/>
</dbReference>
<dbReference type="EMBL" id="JBHTJF010000008">
    <property type="protein sequence ID" value="MFD0942543.1"/>
    <property type="molecule type" value="Genomic_DNA"/>
</dbReference>
<dbReference type="GO" id="GO:0008483">
    <property type="term" value="F:transaminase activity"/>
    <property type="evidence" value="ECO:0007669"/>
    <property type="project" value="UniProtKB-KW"/>
</dbReference>
<comment type="similarity">
    <text evidence="2">Belongs to the class-IV pyridoxal-phosphate-dependent aminotransferase family.</text>
</comment>
<accession>A0ABW3GW75</accession>
<dbReference type="Gene3D" id="3.30.470.10">
    <property type="match status" value="1"/>
</dbReference>
<evidence type="ECO:0000256" key="3">
    <source>
        <dbReference type="ARBA" id="ARBA00022898"/>
    </source>
</evidence>
<name>A0ABW3GW75_9BACL</name>
<dbReference type="RefSeq" id="WP_381009118.1">
    <property type="nucleotide sequence ID" value="NZ_JBHTJF010000008.1"/>
</dbReference>
<evidence type="ECO:0000313" key="5">
    <source>
        <dbReference type="Proteomes" id="UP001596976"/>
    </source>
</evidence>
<evidence type="ECO:0000256" key="1">
    <source>
        <dbReference type="ARBA" id="ARBA00001933"/>
    </source>
</evidence>
<reference evidence="5" key="1">
    <citation type="journal article" date="2019" name="Int. J. Syst. Evol. Microbiol.">
        <title>The Global Catalogue of Microorganisms (GCM) 10K type strain sequencing project: providing services to taxonomists for standard genome sequencing and annotation.</title>
        <authorList>
            <consortium name="The Broad Institute Genomics Platform"/>
            <consortium name="The Broad Institute Genome Sequencing Center for Infectious Disease"/>
            <person name="Wu L."/>
            <person name="Ma J."/>
        </authorList>
    </citation>
    <scope>NUCLEOTIDE SEQUENCE [LARGE SCALE GENOMIC DNA]</scope>
    <source>
        <strain evidence="5">CCUG 63563</strain>
    </source>
</reference>
<sequence length="281" mass="32129">MYCYYDGMIMKESDVSISPMSHGFLYGVGFFETFRTYNGEIFQLDAHFERLTRALTDLNMACSLTPEQLRIACHQLNELDGNNDGYFRLNVYAGEEGLGLAVPQYDSVHVLLLRKELHVSRGTEKSAYRIEVPRNSEETTYRHKSFNFLNNVKARQQLNSLATEEGILINREGYVVEGVTSNVFWSKDNVIYTPSAATGLLEGTARSTVLKIASRHYEVCIGEFKEEDLHSIDEMWITNAVQELVPIKSYENKRLLGNKGPIYQHLHALYQQVVHKGENEK</sequence>
<dbReference type="Proteomes" id="UP001596976">
    <property type="component" value="Unassembled WGS sequence"/>
</dbReference>
<dbReference type="PANTHER" id="PTHR42743">
    <property type="entry name" value="AMINO-ACID AMINOTRANSFERASE"/>
    <property type="match status" value="1"/>
</dbReference>
<dbReference type="Gene3D" id="3.20.10.10">
    <property type="entry name" value="D-amino Acid Aminotransferase, subunit A, domain 2"/>
    <property type="match status" value="1"/>
</dbReference>
<keyword evidence="4" id="KW-0808">Transferase</keyword>
<comment type="cofactor">
    <cofactor evidence="1">
        <name>pyridoxal 5'-phosphate</name>
        <dbReference type="ChEBI" id="CHEBI:597326"/>
    </cofactor>
</comment>
<organism evidence="4 5">
    <name type="scientific">Savagea faecisuis</name>
    <dbReference type="NCBI Taxonomy" id="1274803"/>
    <lineage>
        <taxon>Bacteria</taxon>
        <taxon>Bacillati</taxon>
        <taxon>Bacillota</taxon>
        <taxon>Bacilli</taxon>
        <taxon>Bacillales</taxon>
        <taxon>Caryophanaceae</taxon>
        <taxon>Savagea</taxon>
    </lineage>
</organism>
<keyword evidence="3" id="KW-0663">Pyridoxal phosphate</keyword>
<dbReference type="Pfam" id="PF01063">
    <property type="entry name" value="Aminotran_4"/>
    <property type="match status" value="1"/>
</dbReference>
<gene>
    <name evidence="4" type="ORF">ACFQ0V_02010</name>
</gene>
<dbReference type="PANTHER" id="PTHR42743:SF11">
    <property type="entry name" value="AMINODEOXYCHORISMATE LYASE"/>
    <property type="match status" value="1"/>
</dbReference>
<protein>
    <submittedName>
        <fullName evidence="4">Aminotransferase class IV</fullName>
    </submittedName>
</protein>
<dbReference type="InterPro" id="IPR043132">
    <property type="entry name" value="BCAT-like_C"/>
</dbReference>
<evidence type="ECO:0000313" key="4">
    <source>
        <dbReference type="EMBL" id="MFD0942543.1"/>
    </source>
</evidence>
<dbReference type="InterPro" id="IPR043131">
    <property type="entry name" value="BCAT-like_N"/>
</dbReference>
<dbReference type="InterPro" id="IPR050571">
    <property type="entry name" value="Class-IV_PLP-Dep_Aminotrnsfr"/>
</dbReference>
<dbReference type="CDD" id="cd00449">
    <property type="entry name" value="PLPDE_IV"/>
    <property type="match status" value="1"/>
</dbReference>
<evidence type="ECO:0000256" key="2">
    <source>
        <dbReference type="ARBA" id="ARBA00009320"/>
    </source>
</evidence>
<proteinExistence type="inferred from homology"/>
<dbReference type="InterPro" id="IPR001544">
    <property type="entry name" value="Aminotrans_IV"/>
</dbReference>
<keyword evidence="4" id="KW-0032">Aminotransferase</keyword>
<dbReference type="InterPro" id="IPR036038">
    <property type="entry name" value="Aminotransferase-like"/>
</dbReference>
<keyword evidence="5" id="KW-1185">Reference proteome</keyword>